<proteinExistence type="predicted"/>
<dbReference type="AlphaFoldDB" id="A0A7D9DVH2"/>
<dbReference type="Proteomes" id="UP001152795">
    <property type="component" value="Unassembled WGS sequence"/>
</dbReference>
<accession>A0A7D9DVH2</accession>
<name>A0A7D9DVH2_PARCT</name>
<protein>
    <submittedName>
        <fullName evidence="1">Uncharacterized protein</fullName>
    </submittedName>
</protein>
<sequence length="99" mass="11366">MVNRKETEGENYLRIQELEDLNRRLQDSVVNLGARSMWDNLLFHNIDESEEEDCTEVIGLLEEKLDMPGAKSSVKINRAHIVGRKCDGCRKPRAIIAKI</sequence>
<evidence type="ECO:0000313" key="1">
    <source>
        <dbReference type="EMBL" id="CAB3995095.1"/>
    </source>
</evidence>
<gene>
    <name evidence="1" type="ORF">PACLA_8A017821</name>
</gene>
<organism evidence="1 2">
    <name type="scientific">Paramuricea clavata</name>
    <name type="common">Red gorgonian</name>
    <name type="synonym">Violescent sea-whip</name>
    <dbReference type="NCBI Taxonomy" id="317549"/>
    <lineage>
        <taxon>Eukaryota</taxon>
        <taxon>Metazoa</taxon>
        <taxon>Cnidaria</taxon>
        <taxon>Anthozoa</taxon>
        <taxon>Octocorallia</taxon>
        <taxon>Malacalcyonacea</taxon>
        <taxon>Plexauridae</taxon>
        <taxon>Paramuricea</taxon>
    </lineage>
</organism>
<dbReference type="EMBL" id="CACRXK020002597">
    <property type="protein sequence ID" value="CAB3995095.1"/>
    <property type="molecule type" value="Genomic_DNA"/>
</dbReference>
<comment type="caution">
    <text evidence="1">The sequence shown here is derived from an EMBL/GenBank/DDBJ whole genome shotgun (WGS) entry which is preliminary data.</text>
</comment>
<keyword evidence="2" id="KW-1185">Reference proteome</keyword>
<evidence type="ECO:0000313" key="2">
    <source>
        <dbReference type="Proteomes" id="UP001152795"/>
    </source>
</evidence>
<reference evidence="1" key="1">
    <citation type="submission" date="2020-04" db="EMBL/GenBank/DDBJ databases">
        <authorList>
            <person name="Alioto T."/>
            <person name="Alioto T."/>
            <person name="Gomez Garrido J."/>
        </authorList>
    </citation>
    <scope>NUCLEOTIDE SEQUENCE</scope>
    <source>
        <strain evidence="1">A484AB</strain>
    </source>
</reference>